<dbReference type="Pfam" id="PF07707">
    <property type="entry name" value="BACK"/>
    <property type="match status" value="1"/>
</dbReference>
<evidence type="ECO:0000256" key="1">
    <source>
        <dbReference type="SAM" id="MobiDB-lite"/>
    </source>
</evidence>
<protein>
    <recommendedName>
        <fullName evidence="2">BACK domain-containing protein</fullName>
    </recommendedName>
</protein>
<proteinExistence type="predicted"/>
<organism evidence="3 4">
    <name type="scientific">Gonium pectorale</name>
    <name type="common">Green alga</name>
    <dbReference type="NCBI Taxonomy" id="33097"/>
    <lineage>
        <taxon>Eukaryota</taxon>
        <taxon>Viridiplantae</taxon>
        <taxon>Chlorophyta</taxon>
        <taxon>core chlorophytes</taxon>
        <taxon>Chlorophyceae</taxon>
        <taxon>CS clade</taxon>
        <taxon>Chlamydomonadales</taxon>
        <taxon>Volvocaceae</taxon>
        <taxon>Gonium</taxon>
    </lineage>
</organism>
<feature type="domain" description="BACK" evidence="2">
    <location>
        <begin position="102"/>
        <end position="165"/>
    </location>
</feature>
<feature type="compositionally biased region" description="Gly residues" evidence="1">
    <location>
        <begin position="18"/>
        <end position="44"/>
    </location>
</feature>
<evidence type="ECO:0000259" key="2">
    <source>
        <dbReference type="Pfam" id="PF07707"/>
    </source>
</evidence>
<dbReference type="InterPro" id="IPR011705">
    <property type="entry name" value="BACK"/>
</dbReference>
<evidence type="ECO:0000313" key="4">
    <source>
        <dbReference type="Proteomes" id="UP000075714"/>
    </source>
</evidence>
<reference evidence="4" key="1">
    <citation type="journal article" date="2016" name="Nat. Commun.">
        <title>The Gonium pectorale genome demonstrates co-option of cell cycle regulation during the evolution of multicellularity.</title>
        <authorList>
            <person name="Hanschen E.R."/>
            <person name="Marriage T.N."/>
            <person name="Ferris P.J."/>
            <person name="Hamaji T."/>
            <person name="Toyoda A."/>
            <person name="Fujiyama A."/>
            <person name="Neme R."/>
            <person name="Noguchi H."/>
            <person name="Minakuchi Y."/>
            <person name="Suzuki M."/>
            <person name="Kawai-Toyooka H."/>
            <person name="Smith D.R."/>
            <person name="Sparks H."/>
            <person name="Anderson J."/>
            <person name="Bakaric R."/>
            <person name="Luria V."/>
            <person name="Karger A."/>
            <person name="Kirschner M.W."/>
            <person name="Durand P.M."/>
            <person name="Michod R.E."/>
            <person name="Nozaki H."/>
            <person name="Olson B.J."/>
        </authorList>
    </citation>
    <scope>NUCLEOTIDE SEQUENCE [LARGE SCALE GENOMIC DNA]</scope>
    <source>
        <strain evidence="4">NIES-2863</strain>
    </source>
</reference>
<keyword evidence="4" id="KW-1185">Reference proteome</keyword>
<dbReference type="OrthoDB" id="546755at2759"/>
<dbReference type="EMBL" id="LSYV01000016">
    <property type="protein sequence ID" value="KXZ50807.1"/>
    <property type="molecule type" value="Genomic_DNA"/>
</dbReference>
<feature type="region of interest" description="Disordered" evidence="1">
    <location>
        <begin position="14"/>
        <end position="44"/>
    </location>
</feature>
<name>A0A150GLY1_GONPE</name>
<dbReference type="AlphaFoldDB" id="A0A150GLY1"/>
<evidence type="ECO:0000313" key="3">
    <source>
        <dbReference type="EMBL" id="KXZ50807.1"/>
    </source>
</evidence>
<sequence>MACLAAISDRLAGPSTAGAGGSSSSGGSGGAGSGTGTVGSGGGSGSGSRLCPAVLDLYDCIGLWPGPATEPAFAAITAKARALLVSHFGDALTSLNTPELRRQLLALPAEALEVLLEADGFGTDVEDTILLMLATWVQENGDTLKAETVERLCRLVRLAQLSPDFAGAVLPALACARSARPEQPGSGGLGWFPIKSMEAAFLASCCAAAASSVPKRQRLLEQASGKLNLPAPWLSTRPRRQCPAATNGWYGAAPSGSSGQQQPQRLTFDWSVSRKELELELQKLQPGGPMRLECILDNGLNAVSARGFEWGASIHYNHGAEAAGLFLRCHLPAAYRLDTAALGGPLAALAQV</sequence>
<comment type="caution">
    <text evidence="3">The sequence shown here is derived from an EMBL/GenBank/DDBJ whole genome shotgun (WGS) entry which is preliminary data.</text>
</comment>
<dbReference type="Gene3D" id="1.25.40.420">
    <property type="match status" value="1"/>
</dbReference>
<accession>A0A150GLY1</accession>
<dbReference type="Proteomes" id="UP000075714">
    <property type="component" value="Unassembled WGS sequence"/>
</dbReference>
<gene>
    <name evidence="3" type="ORF">GPECTOR_15g493</name>
</gene>